<dbReference type="InterPro" id="IPR000008">
    <property type="entry name" value="C2_dom"/>
</dbReference>
<dbReference type="PANTHER" id="PTHR12546">
    <property type="entry name" value="FER-1-LIKE"/>
    <property type="match status" value="1"/>
</dbReference>
<dbReference type="SUPFAM" id="SSF49562">
    <property type="entry name" value="C2 domain (Calcium/lipid-binding domain, CaLB)"/>
    <property type="match status" value="1"/>
</dbReference>
<dbReference type="InterPro" id="IPR006614">
    <property type="entry name" value="Peroxin/Ferlin"/>
</dbReference>
<evidence type="ECO:0000256" key="3">
    <source>
        <dbReference type="ARBA" id="ARBA00022737"/>
    </source>
</evidence>
<dbReference type="AlphaFoldDB" id="A0A0N4XB71"/>
<evidence type="ECO:0000259" key="6">
    <source>
        <dbReference type="PROSITE" id="PS50004"/>
    </source>
</evidence>
<dbReference type="SMART" id="SM00694">
    <property type="entry name" value="DysFC"/>
    <property type="match status" value="1"/>
</dbReference>
<evidence type="ECO:0000256" key="1">
    <source>
        <dbReference type="ARBA" id="ARBA00004167"/>
    </source>
</evidence>
<sequence>LKFTDYYGGEIKTSRLSEPGKGWKYEGKWVPDTHNNYGDKSGWVYSITEVFWGEPGTVDIERRADHKYRRRCIKRTRKAIDFKYQNFETYQSSLGDTKWEIFLGRFEVNPTVICTSTDSRAKPKWNTLTFQLGKSRGAVLACFELFCQDESTKNSLPLLPTRKSVDDRFEVPGELRPKFQNFAIQVLCWGVRNLKKYQFLSVRKPFLELIIGDMDTRTDPLPNVAKDPNFETPLITFPMVSLPSDLEFSPPLVINLYDTRAFKRQPLVGVCHITNFSRYTRFQSKKKEVSDKNDWSKYDSTVDTEDTELASTPVIASLSKEGKPA</sequence>
<name>A0A0N4XB71_HAEPC</name>
<accession>A0A0N4XB71</accession>
<evidence type="ECO:0000313" key="7">
    <source>
        <dbReference type="WBParaSite" id="HPLM_0002161601-mRNA-1"/>
    </source>
</evidence>
<dbReference type="WBParaSite" id="HPLM_0002161601-mRNA-1">
    <property type="protein sequence ID" value="HPLM_0002161601-mRNA-1"/>
    <property type="gene ID" value="HPLM_0002161601"/>
</dbReference>
<dbReference type="GO" id="GO:0061025">
    <property type="term" value="P:membrane fusion"/>
    <property type="evidence" value="ECO:0007669"/>
    <property type="project" value="TreeGrafter"/>
</dbReference>
<evidence type="ECO:0000256" key="2">
    <source>
        <dbReference type="ARBA" id="ARBA00022692"/>
    </source>
</evidence>
<dbReference type="PANTHER" id="PTHR12546:SF33">
    <property type="entry name" value="SPERM VESICLE FUSION PROTEIN FER-1"/>
    <property type="match status" value="1"/>
</dbReference>
<dbReference type="GO" id="GO:0007009">
    <property type="term" value="P:plasma membrane organization"/>
    <property type="evidence" value="ECO:0007669"/>
    <property type="project" value="TreeGrafter"/>
</dbReference>
<keyword evidence="3" id="KW-0677">Repeat</keyword>
<proteinExistence type="predicted"/>
<comment type="subcellular location">
    <subcellularLocation>
        <location evidence="1">Membrane</location>
        <topology evidence="1">Single-pass membrane protein</topology>
    </subcellularLocation>
</comment>
<dbReference type="InterPro" id="IPR035892">
    <property type="entry name" value="C2_domain_sf"/>
</dbReference>
<dbReference type="GO" id="GO:0016020">
    <property type="term" value="C:membrane"/>
    <property type="evidence" value="ECO:0007669"/>
    <property type="project" value="UniProtKB-SubCell"/>
</dbReference>
<keyword evidence="2" id="KW-0812">Transmembrane</keyword>
<organism evidence="7">
    <name type="scientific">Haemonchus placei</name>
    <name type="common">Barber's pole worm</name>
    <dbReference type="NCBI Taxonomy" id="6290"/>
    <lineage>
        <taxon>Eukaryota</taxon>
        <taxon>Metazoa</taxon>
        <taxon>Ecdysozoa</taxon>
        <taxon>Nematoda</taxon>
        <taxon>Chromadorea</taxon>
        <taxon>Rhabditida</taxon>
        <taxon>Rhabditina</taxon>
        <taxon>Rhabditomorpha</taxon>
        <taxon>Strongyloidea</taxon>
        <taxon>Trichostrongylidae</taxon>
        <taxon>Haemonchus</taxon>
    </lineage>
</organism>
<protein>
    <submittedName>
        <fullName evidence="7">Peroxin/Ferlin domain-containing protein</fullName>
    </submittedName>
</protein>
<keyword evidence="5" id="KW-0472">Membrane</keyword>
<evidence type="ECO:0000256" key="5">
    <source>
        <dbReference type="ARBA" id="ARBA00023136"/>
    </source>
</evidence>
<keyword evidence="4" id="KW-1133">Transmembrane helix</keyword>
<dbReference type="PROSITE" id="PS50004">
    <property type="entry name" value="C2"/>
    <property type="match status" value="1"/>
</dbReference>
<feature type="domain" description="C2" evidence="6">
    <location>
        <begin position="165"/>
        <end position="289"/>
    </location>
</feature>
<evidence type="ECO:0000256" key="4">
    <source>
        <dbReference type="ARBA" id="ARBA00022989"/>
    </source>
</evidence>
<reference evidence="7" key="1">
    <citation type="submission" date="2017-02" db="UniProtKB">
        <authorList>
            <consortium name="WormBaseParasite"/>
        </authorList>
    </citation>
    <scope>IDENTIFICATION</scope>
</reference>
<dbReference type="InterPro" id="IPR037721">
    <property type="entry name" value="Ferlin"/>
</dbReference>